<dbReference type="Pfam" id="PF00498">
    <property type="entry name" value="FHA"/>
    <property type="match status" value="1"/>
</dbReference>
<name>A0A6L2P9R9_COPFO</name>
<evidence type="ECO:0000256" key="6">
    <source>
        <dbReference type="ARBA" id="ARBA00023054"/>
    </source>
</evidence>
<organism evidence="13 14">
    <name type="scientific">Coptotermes formosanus</name>
    <name type="common">Formosan subterranean termite</name>
    <dbReference type="NCBI Taxonomy" id="36987"/>
    <lineage>
        <taxon>Eukaryota</taxon>
        <taxon>Metazoa</taxon>
        <taxon>Ecdysozoa</taxon>
        <taxon>Arthropoda</taxon>
        <taxon>Hexapoda</taxon>
        <taxon>Insecta</taxon>
        <taxon>Pterygota</taxon>
        <taxon>Neoptera</taxon>
        <taxon>Polyneoptera</taxon>
        <taxon>Dictyoptera</taxon>
        <taxon>Blattodea</taxon>
        <taxon>Blattoidea</taxon>
        <taxon>Termitoidae</taxon>
        <taxon>Rhinotermitidae</taxon>
        <taxon>Coptotermes</taxon>
    </lineage>
</organism>
<evidence type="ECO:0000259" key="12">
    <source>
        <dbReference type="PROSITE" id="PS50067"/>
    </source>
</evidence>
<keyword evidence="7 9" id="KW-0505">Motor protein</keyword>
<feature type="domain" description="Kinesin motor" evidence="12">
    <location>
        <begin position="174"/>
        <end position="534"/>
    </location>
</feature>
<feature type="region of interest" description="Disordered" evidence="11">
    <location>
        <begin position="1143"/>
        <end position="1163"/>
    </location>
</feature>
<dbReference type="InterPro" id="IPR001752">
    <property type="entry name" value="Kinesin_motor_dom"/>
</dbReference>
<feature type="coiled-coil region" evidence="10">
    <location>
        <begin position="764"/>
        <end position="852"/>
    </location>
</feature>
<dbReference type="InParanoid" id="A0A6L2P9R9"/>
<keyword evidence="4 9" id="KW-0547">Nucleotide-binding</keyword>
<dbReference type="PROSITE" id="PS00411">
    <property type="entry name" value="KINESIN_MOTOR_1"/>
    <property type="match status" value="1"/>
</dbReference>
<keyword evidence="2" id="KW-0963">Cytoplasm</keyword>
<protein>
    <recommendedName>
        <fullName evidence="12">Kinesin motor domain-containing protein</fullName>
    </recommendedName>
</protein>
<dbReference type="Gene3D" id="2.60.200.20">
    <property type="match status" value="1"/>
</dbReference>
<dbReference type="Pfam" id="PF00225">
    <property type="entry name" value="Kinesin"/>
    <property type="match status" value="1"/>
</dbReference>
<evidence type="ECO:0000256" key="2">
    <source>
        <dbReference type="ARBA" id="ARBA00022490"/>
    </source>
</evidence>
<dbReference type="InterPro" id="IPR019821">
    <property type="entry name" value="Kinesin_motor_CS"/>
</dbReference>
<accession>A0A6L2P9R9</accession>
<keyword evidence="5 9" id="KW-0067">ATP-binding</keyword>
<dbReference type="FunCoup" id="A0A6L2P9R9">
    <property type="interactions" value="50"/>
</dbReference>
<feature type="compositionally biased region" description="Polar residues" evidence="11">
    <location>
        <begin position="1151"/>
        <end position="1163"/>
    </location>
</feature>
<dbReference type="Proteomes" id="UP000502823">
    <property type="component" value="Unassembled WGS sequence"/>
</dbReference>
<comment type="similarity">
    <text evidence="9">Belongs to the TRAFAC class myosin-kinesin ATPase superfamily. Kinesin family.</text>
</comment>
<proteinExistence type="inferred from homology"/>
<comment type="caution">
    <text evidence="13">The sequence shown here is derived from an EMBL/GenBank/DDBJ whole genome shotgun (WGS) entry which is preliminary data.</text>
</comment>
<feature type="region of interest" description="Disordered" evidence="11">
    <location>
        <begin position="1"/>
        <end position="30"/>
    </location>
</feature>
<dbReference type="InterPro" id="IPR000253">
    <property type="entry name" value="FHA_dom"/>
</dbReference>
<comment type="subcellular location">
    <subcellularLocation>
        <location evidence="1">Cytoplasm</location>
        <location evidence="1">Cytoskeleton</location>
    </subcellularLocation>
</comment>
<dbReference type="GO" id="GO:0003777">
    <property type="term" value="F:microtubule motor activity"/>
    <property type="evidence" value="ECO:0007669"/>
    <property type="project" value="InterPro"/>
</dbReference>
<evidence type="ECO:0000313" key="13">
    <source>
        <dbReference type="EMBL" id="GFG29049.1"/>
    </source>
</evidence>
<keyword evidence="14" id="KW-1185">Reference proteome</keyword>
<reference evidence="14" key="1">
    <citation type="submission" date="2020-01" db="EMBL/GenBank/DDBJ databases">
        <title>Draft genome sequence of the Termite Coptotermes fromosanus.</title>
        <authorList>
            <person name="Itakura S."/>
            <person name="Yosikawa Y."/>
            <person name="Umezawa K."/>
        </authorList>
    </citation>
    <scope>NUCLEOTIDE SEQUENCE [LARGE SCALE GENOMIC DNA]</scope>
</reference>
<dbReference type="GO" id="GO:0008017">
    <property type="term" value="F:microtubule binding"/>
    <property type="evidence" value="ECO:0007669"/>
    <property type="project" value="InterPro"/>
</dbReference>
<evidence type="ECO:0000256" key="9">
    <source>
        <dbReference type="PROSITE-ProRule" id="PRU00283"/>
    </source>
</evidence>
<dbReference type="SMART" id="SM00129">
    <property type="entry name" value="KISc"/>
    <property type="match status" value="1"/>
</dbReference>
<dbReference type="SUPFAM" id="SSF52540">
    <property type="entry name" value="P-loop containing nucleoside triphosphate hydrolases"/>
    <property type="match status" value="1"/>
</dbReference>
<keyword evidence="8" id="KW-0206">Cytoskeleton</keyword>
<dbReference type="PROSITE" id="PS50067">
    <property type="entry name" value="KINESIN_MOTOR_2"/>
    <property type="match status" value="1"/>
</dbReference>
<dbReference type="Gene3D" id="3.40.850.10">
    <property type="entry name" value="Kinesin motor domain"/>
    <property type="match status" value="1"/>
</dbReference>
<dbReference type="PANTHER" id="PTHR47117:SF5">
    <property type="entry name" value="KINESIN-LIKE PROTEIN KIF14"/>
    <property type="match status" value="1"/>
</dbReference>
<dbReference type="GO" id="GO:0005874">
    <property type="term" value="C:microtubule"/>
    <property type="evidence" value="ECO:0007669"/>
    <property type="project" value="UniProtKB-KW"/>
</dbReference>
<dbReference type="PANTHER" id="PTHR47117">
    <property type="entry name" value="STAR-RELATED LIPID TRANSFER PROTEIN 9"/>
    <property type="match status" value="1"/>
</dbReference>
<dbReference type="FunFam" id="3.40.850.10:FF:000042">
    <property type="entry name" value="Kinesin family member 14"/>
    <property type="match status" value="1"/>
</dbReference>
<evidence type="ECO:0000256" key="3">
    <source>
        <dbReference type="ARBA" id="ARBA00022701"/>
    </source>
</evidence>
<dbReference type="GO" id="GO:0007018">
    <property type="term" value="P:microtubule-based movement"/>
    <property type="evidence" value="ECO:0007669"/>
    <property type="project" value="InterPro"/>
</dbReference>
<evidence type="ECO:0000256" key="4">
    <source>
        <dbReference type="ARBA" id="ARBA00022741"/>
    </source>
</evidence>
<dbReference type="OrthoDB" id="3176171at2759"/>
<evidence type="ECO:0000256" key="11">
    <source>
        <dbReference type="SAM" id="MobiDB-lite"/>
    </source>
</evidence>
<evidence type="ECO:0000256" key="5">
    <source>
        <dbReference type="ARBA" id="ARBA00022840"/>
    </source>
</evidence>
<feature type="compositionally biased region" description="Polar residues" evidence="11">
    <location>
        <begin position="20"/>
        <end position="30"/>
    </location>
</feature>
<sequence length="1180" mass="132604">MSSARSGMLNKSNIHRGNVRRQNVSSCSDHISPSGERFIPHLSQTPVSDVGPLVRSRSNPSLKHINEDAQGGTKFSIFQSAGLGERTPVTHFCTPCRSGSRYLLSDDHSKTKPMSQKQLSDEHHRIPLKRFYSEVNLHKVSATPDCFKKVRMETQRNKGEPEDLPVLLGEETSNLTVGVRVRPLIMREQNDTSVVNVVLVDGNEIKVMCESGMAYTFTYDYCFWSCNPEHPSFASQDMVFTTMVQPLIDKAFLGYNACLFAYGQTGSGKSYSMMGIDIGVGNSIGKEAGIIPRFCHELFERIVSLDDSDVVLGKSASSSTKVEVSYFEIYNEKIHDLLGGSYDGGKRTPLKVREHPVFGPYVVDLSVHGVTSYEDLQGWLTVGNSQRATATTGMNEKSSRSHSIFSIILTQTQEETTEGGDYQKHCRHSKINLVDLAGSERLSHTCTSGDRLREGVSINRSLLTLGKVITALAENGSGKKKSFVPYRDSVLTWLLRESLGGNSRTMMLATVSPANIHLEETLATLRYACQAGTIVNRVRINEDPQGRLIRELQAEIERLRAERQMKVGMPRRLLHSDKIEINDSDNKIEALKEQLRQSEELAKDQISWTERLEEAGKQKSAELNYLRRCGLALKFDWKQRSPCLVNLTADPSLSGTLFYVLPPGVVCIGRLGATPEDQQPDIALSGPLVQPHHCTIDNKDFKLTLIPGCDGETFVNGEVAKERTGLRHGDRMVIGGNHYFRVSNPYESSTTATEQPADYEFAHQEILRIQEEKLHAELDEAKRQAIQELEEAKKEAERKIGCQQMNYEQQLKQMGITLEEQRCALADIQSKKDELERQKKMLEAAVQKTNTVQEAATDFIVTPYTSNFLQEVEAALNETVLETGNILKQETRLCNSSDCVGLHELVVAVQEANQRCKELGINFEFFQQHIIGDSGLEPAVRVRDTHKHMAAFWKPADFIEWLRQLRDYESTDNLKELLDIDVSWQDDYWNRNSEGAAVHNSSRMSVNIHKIKQELNDSIQHLSMELSSCNDSALESSRNSFSVSDNTNTADGTDYSHSISNCLKQMEAFANRLRKLCRNRREPEKVNETLNSLQGNIQRLRSLLGASHDHEASFIHQCDSSEESAELSGNSFQKRYFLQPSSHDLPRRSNLRSPCSTPSSRTQKAVRFLLTTSQQDQTCE</sequence>
<evidence type="ECO:0000313" key="14">
    <source>
        <dbReference type="Proteomes" id="UP000502823"/>
    </source>
</evidence>
<dbReference type="SUPFAM" id="SSF49879">
    <property type="entry name" value="SMAD/FHA domain"/>
    <property type="match status" value="1"/>
</dbReference>
<dbReference type="FunFam" id="2.60.200.20:FF:000050">
    <property type="entry name" value="Kinesin-like protein, KLP38B"/>
    <property type="match status" value="1"/>
</dbReference>
<feature type="compositionally biased region" description="Polar residues" evidence="11">
    <location>
        <begin position="1"/>
        <end position="12"/>
    </location>
</feature>
<evidence type="ECO:0000256" key="1">
    <source>
        <dbReference type="ARBA" id="ARBA00004245"/>
    </source>
</evidence>
<dbReference type="EMBL" id="BLKM01000110">
    <property type="protein sequence ID" value="GFG29049.1"/>
    <property type="molecule type" value="Genomic_DNA"/>
</dbReference>
<gene>
    <name evidence="13" type="ORF">Cfor_02079</name>
</gene>
<feature type="binding site" evidence="9">
    <location>
        <begin position="263"/>
        <end position="270"/>
    </location>
    <ligand>
        <name>ATP</name>
        <dbReference type="ChEBI" id="CHEBI:30616"/>
    </ligand>
</feature>
<keyword evidence="3" id="KW-0493">Microtubule</keyword>
<feature type="coiled-coil region" evidence="10">
    <location>
        <begin position="549"/>
        <end position="601"/>
    </location>
</feature>
<evidence type="ECO:0000256" key="7">
    <source>
        <dbReference type="ARBA" id="ARBA00023175"/>
    </source>
</evidence>
<dbReference type="GO" id="GO:0005524">
    <property type="term" value="F:ATP binding"/>
    <property type="evidence" value="ECO:0007669"/>
    <property type="project" value="UniProtKB-UniRule"/>
</dbReference>
<dbReference type="InterPro" id="IPR008984">
    <property type="entry name" value="SMAD_FHA_dom_sf"/>
</dbReference>
<evidence type="ECO:0000256" key="8">
    <source>
        <dbReference type="ARBA" id="ARBA00023212"/>
    </source>
</evidence>
<dbReference type="InterPro" id="IPR036961">
    <property type="entry name" value="Kinesin_motor_dom_sf"/>
</dbReference>
<dbReference type="InterPro" id="IPR027417">
    <property type="entry name" value="P-loop_NTPase"/>
</dbReference>
<evidence type="ECO:0000256" key="10">
    <source>
        <dbReference type="SAM" id="Coils"/>
    </source>
</evidence>
<dbReference type="PRINTS" id="PR00380">
    <property type="entry name" value="KINESINHEAVY"/>
</dbReference>
<dbReference type="AlphaFoldDB" id="A0A6L2P9R9"/>
<keyword evidence="6 10" id="KW-0175">Coiled coil</keyword>